<keyword evidence="2" id="KW-1185">Reference proteome</keyword>
<sequence>MMTTTSMSLLRWIDIINNSISRSSPIVDQLQGKTYGDFVECEGAAEDLRGCYRTPQYPLATPLKYTGQCSQEALFNVKLTL</sequence>
<proteinExistence type="predicted"/>
<dbReference type="EMBL" id="CAXIEN010000015">
    <property type="protein sequence ID" value="CAL1264891.1"/>
    <property type="molecule type" value="Genomic_DNA"/>
</dbReference>
<gene>
    <name evidence="1" type="ORF">LARSCL_LOCUS2215</name>
</gene>
<reference evidence="1 2" key="1">
    <citation type="submission" date="2024-04" db="EMBL/GenBank/DDBJ databases">
        <authorList>
            <person name="Rising A."/>
            <person name="Reimegard J."/>
            <person name="Sonavane S."/>
            <person name="Akerstrom W."/>
            <person name="Nylinder S."/>
            <person name="Hedman E."/>
            <person name="Kallberg Y."/>
        </authorList>
    </citation>
    <scope>NUCLEOTIDE SEQUENCE [LARGE SCALE GENOMIC DNA]</scope>
</reference>
<name>A0AAV1Z069_9ARAC</name>
<dbReference type="Proteomes" id="UP001497382">
    <property type="component" value="Unassembled WGS sequence"/>
</dbReference>
<dbReference type="AlphaFoldDB" id="A0AAV1Z069"/>
<comment type="caution">
    <text evidence="1">The sequence shown here is derived from an EMBL/GenBank/DDBJ whole genome shotgun (WGS) entry which is preliminary data.</text>
</comment>
<accession>A0AAV1Z069</accession>
<organism evidence="1 2">
    <name type="scientific">Larinioides sclopetarius</name>
    <dbReference type="NCBI Taxonomy" id="280406"/>
    <lineage>
        <taxon>Eukaryota</taxon>
        <taxon>Metazoa</taxon>
        <taxon>Ecdysozoa</taxon>
        <taxon>Arthropoda</taxon>
        <taxon>Chelicerata</taxon>
        <taxon>Arachnida</taxon>
        <taxon>Araneae</taxon>
        <taxon>Araneomorphae</taxon>
        <taxon>Entelegynae</taxon>
        <taxon>Araneoidea</taxon>
        <taxon>Araneidae</taxon>
        <taxon>Larinioides</taxon>
    </lineage>
</organism>
<protein>
    <submittedName>
        <fullName evidence="1">Uncharacterized protein</fullName>
    </submittedName>
</protein>
<evidence type="ECO:0000313" key="1">
    <source>
        <dbReference type="EMBL" id="CAL1264891.1"/>
    </source>
</evidence>
<evidence type="ECO:0000313" key="2">
    <source>
        <dbReference type="Proteomes" id="UP001497382"/>
    </source>
</evidence>